<name>A0A6A1Q1N4_BALPH</name>
<evidence type="ECO:0000313" key="3">
    <source>
        <dbReference type="Proteomes" id="UP000437017"/>
    </source>
</evidence>
<sequence length="185" mass="19029">RAACQHSQDDQRVAEDGEEDEEGDDRRDGRSGLHGVGLLVVHGGAGRGQKGRCSPSACTAGDSAFPPRSARRGGRPTGCTEGVGGPQPPGAPGLRLGIPTPFSSRPPLCGRTVGASRPPLPPPKSPKERVGGCVGAPEQNKPHPLTGAREERSPAEGSRLLPRPGATEKAPKPGAGGKRVLRAWD</sequence>
<feature type="non-terminal residue" evidence="2">
    <location>
        <position position="1"/>
    </location>
</feature>
<dbReference type="AlphaFoldDB" id="A0A6A1Q1N4"/>
<gene>
    <name evidence="2" type="ORF">E2I00_005016</name>
</gene>
<evidence type="ECO:0000313" key="2">
    <source>
        <dbReference type="EMBL" id="KAB0401357.1"/>
    </source>
</evidence>
<evidence type="ECO:0000256" key="1">
    <source>
        <dbReference type="SAM" id="MobiDB-lite"/>
    </source>
</evidence>
<organism evidence="2 3">
    <name type="scientific">Balaenoptera physalus</name>
    <name type="common">Fin whale</name>
    <name type="synonym">Balaena physalus</name>
    <dbReference type="NCBI Taxonomy" id="9770"/>
    <lineage>
        <taxon>Eukaryota</taxon>
        <taxon>Metazoa</taxon>
        <taxon>Chordata</taxon>
        <taxon>Craniata</taxon>
        <taxon>Vertebrata</taxon>
        <taxon>Euteleostomi</taxon>
        <taxon>Mammalia</taxon>
        <taxon>Eutheria</taxon>
        <taxon>Laurasiatheria</taxon>
        <taxon>Artiodactyla</taxon>
        <taxon>Whippomorpha</taxon>
        <taxon>Cetacea</taxon>
        <taxon>Mysticeti</taxon>
        <taxon>Balaenopteridae</taxon>
        <taxon>Balaenoptera</taxon>
    </lineage>
</organism>
<feature type="region of interest" description="Disordered" evidence="1">
    <location>
        <begin position="1"/>
        <end position="185"/>
    </location>
</feature>
<keyword evidence="3" id="KW-1185">Reference proteome</keyword>
<protein>
    <submittedName>
        <fullName evidence="2">Uncharacterized protein</fullName>
    </submittedName>
</protein>
<dbReference type="EMBL" id="SGJD01001218">
    <property type="protein sequence ID" value="KAB0401357.1"/>
    <property type="molecule type" value="Genomic_DNA"/>
</dbReference>
<proteinExistence type="predicted"/>
<accession>A0A6A1Q1N4</accession>
<dbReference type="Proteomes" id="UP000437017">
    <property type="component" value="Unassembled WGS sequence"/>
</dbReference>
<comment type="caution">
    <text evidence="2">The sequence shown here is derived from an EMBL/GenBank/DDBJ whole genome shotgun (WGS) entry which is preliminary data.</text>
</comment>
<reference evidence="2 3" key="1">
    <citation type="journal article" date="2019" name="PLoS ONE">
        <title>Genomic analyses reveal an absence of contemporary introgressive admixture between fin whales and blue whales, despite known hybrids.</title>
        <authorList>
            <person name="Westbury M.V."/>
            <person name="Petersen B."/>
            <person name="Lorenzen E.D."/>
        </authorList>
    </citation>
    <scope>NUCLEOTIDE SEQUENCE [LARGE SCALE GENOMIC DNA]</scope>
    <source>
        <strain evidence="2">FinWhale-01</strain>
    </source>
</reference>